<proteinExistence type="predicted"/>
<comment type="caution">
    <text evidence="2">The sequence shown here is derived from an EMBL/GenBank/DDBJ whole genome shotgun (WGS) entry which is preliminary data.</text>
</comment>
<dbReference type="Gene3D" id="3.10.290.10">
    <property type="entry name" value="RNA-binding S4 domain"/>
    <property type="match status" value="1"/>
</dbReference>
<dbReference type="SUPFAM" id="SSF55174">
    <property type="entry name" value="Alpha-L RNA-binding motif"/>
    <property type="match status" value="1"/>
</dbReference>
<dbReference type="RefSeq" id="WP_035963577.1">
    <property type="nucleotide sequence ID" value="NZ_JALXLL010000013.1"/>
</dbReference>
<dbReference type="eggNOG" id="COG2501">
    <property type="taxonomic scope" value="Bacteria"/>
</dbReference>
<protein>
    <submittedName>
        <fullName evidence="2">Uncharacterized protein</fullName>
    </submittedName>
</protein>
<organism evidence="2 3">
    <name type="scientific">Kocuria marina</name>
    <dbReference type="NCBI Taxonomy" id="223184"/>
    <lineage>
        <taxon>Bacteria</taxon>
        <taxon>Bacillati</taxon>
        <taxon>Actinomycetota</taxon>
        <taxon>Actinomycetes</taxon>
        <taxon>Micrococcales</taxon>
        <taxon>Micrococcaceae</taxon>
        <taxon>Kocuria</taxon>
    </lineage>
</organism>
<accession>A0A0B0DE86</accession>
<dbReference type="InterPro" id="IPR036986">
    <property type="entry name" value="S4_RNA-bd_sf"/>
</dbReference>
<dbReference type="AlphaFoldDB" id="A0A0B0DE86"/>
<evidence type="ECO:0000313" key="2">
    <source>
        <dbReference type="EMBL" id="KHE74447.1"/>
    </source>
</evidence>
<dbReference type="CDD" id="cd00165">
    <property type="entry name" value="S4"/>
    <property type="match status" value="1"/>
</dbReference>
<dbReference type="GO" id="GO:0003723">
    <property type="term" value="F:RNA binding"/>
    <property type="evidence" value="ECO:0007669"/>
    <property type="project" value="UniProtKB-KW"/>
</dbReference>
<dbReference type="Pfam" id="PF13275">
    <property type="entry name" value="S4_2"/>
    <property type="match status" value="1"/>
</dbReference>
<dbReference type="Proteomes" id="UP000030664">
    <property type="component" value="Unassembled WGS sequence"/>
</dbReference>
<reference evidence="2 3" key="1">
    <citation type="submission" date="2014-09" db="EMBL/GenBank/DDBJ databases">
        <title>High-quality draft genome sequence of Kocuria marina SO9-6, an actinobacterium isolated from a copper mine.</title>
        <authorList>
            <person name="Castro D.B."/>
            <person name="Pereira L.B."/>
            <person name="Silva M.V."/>
            <person name="Silva B.P."/>
            <person name="Zanardi B.R."/>
            <person name="Carlos C."/>
            <person name="Belgini D.R."/>
            <person name="Limache E.G."/>
            <person name="Lacerda G.V."/>
            <person name="Nery M.B."/>
            <person name="Gomes M.B."/>
            <person name="Souza S."/>
            <person name="Silva T.M."/>
            <person name="Rodrigues V.D."/>
            <person name="Paulino L.C."/>
            <person name="Vicentini R."/>
            <person name="Ferraz L.F."/>
            <person name="Ottoboni L.M."/>
        </authorList>
    </citation>
    <scope>NUCLEOTIDE SEQUENCE [LARGE SCALE GENOMIC DNA]</scope>
    <source>
        <strain evidence="2 3">SO9-6</strain>
    </source>
</reference>
<keyword evidence="1" id="KW-0694">RNA-binding</keyword>
<dbReference type="EMBL" id="JROM01000021">
    <property type="protein sequence ID" value="KHE74447.1"/>
    <property type="molecule type" value="Genomic_DNA"/>
</dbReference>
<gene>
    <name evidence="2" type="ORF">AS25_06360</name>
</gene>
<dbReference type="STRING" id="223184.AS25_06360"/>
<sequence length="78" mass="8418">MQHDDYEELPIRDEMIRLGQALKLANLAEDGQHAKHLVSEGQVTVNGAVELRRGAQLHAGDVIAVVGAELPPVRIVTG</sequence>
<name>A0A0B0DE86_9MICC</name>
<evidence type="ECO:0000313" key="3">
    <source>
        <dbReference type="Proteomes" id="UP000030664"/>
    </source>
</evidence>
<evidence type="ECO:0000256" key="1">
    <source>
        <dbReference type="PROSITE-ProRule" id="PRU00182"/>
    </source>
</evidence>
<dbReference type="PROSITE" id="PS50889">
    <property type="entry name" value="S4"/>
    <property type="match status" value="1"/>
</dbReference>